<gene>
    <name evidence="2" type="ORF">RHTO0S_07e04016g</name>
</gene>
<sequence length="219" mass="23916">MQKKLDDLAAQFLRSDSRARTTSDADSGHLATAAEGTAPERRLSAWEEELALTRIARSYETYLITAAAVWVATGGELPPGGDKFLASMAAERLSTLRPARLNRSSLSSTFVSPPESTPPIPLLALSMGLSAARAALQTEAQLAPHEYTFFLSGQFGSREDWEEFAGGRYRADDPSRTAEVDEAFECMKGRMVPCYSGGLARAFAKSRPTWPPVRIEVLW</sequence>
<name>A0A061B7A2_RHOTO</name>
<dbReference type="EMBL" id="LK052942">
    <property type="protein sequence ID" value="CDR42776.1"/>
    <property type="molecule type" value="Genomic_DNA"/>
</dbReference>
<accession>A0A061B7A2</accession>
<organism evidence="2">
    <name type="scientific">Rhodotorula toruloides</name>
    <name type="common">Yeast</name>
    <name type="synonym">Rhodosporidium toruloides</name>
    <dbReference type="NCBI Taxonomy" id="5286"/>
    <lineage>
        <taxon>Eukaryota</taxon>
        <taxon>Fungi</taxon>
        <taxon>Dikarya</taxon>
        <taxon>Basidiomycota</taxon>
        <taxon>Pucciniomycotina</taxon>
        <taxon>Microbotryomycetes</taxon>
        <taxon>Sporidiobolales</taxon>
        <taxon>Sporidiobolaceae</taxon>
        <taxon>Rhodotorula</taxon>
    </lineage>
</organism>
<feature type="region of interest" description="Disordered" evidence="1">
    <location>
        <begin position="17"/>
        <end position="40"/>
    </location>
</feature>
<protein>
    <submittedName>
        <fullName evidence="2">RHTO0S07e04016g1_1</fullName>
    </submittedName>
</protein>
<evidence type="ECO:0000256" key="1">
    <source>
        <dbReference type="SAM" id="MobiDB-lite"/>
    </source>
</evidence>
<dbReference type="AlphaFoldDB" id="A0A061B7A2"/>
<proteinExistence type="predicted"/>
<feature type="compositionally biased region" description="Basic and acidic residues" evidence="1">
    <location>
        <begin position="17"/>
        <end position="27"/>
    </location>
</feature>
<evidence type="ECO:0000313" key="2">
    <source>
        <dbReference type="EMBL" id="CDR42776.1"/>
    </source>
</evidence>
<reference evidence="2" key="1">
    <citation type="journal article" date="2014" name="Genome Announc.">
        <title>Draft genome sequence of Rhodosporidium toruloides CECT1137, an oleaginous yeast of biotechnological interest.</title>
        <authorList>
            <person name="Morin N."/>
            <person name="Calcas X."/>
            <person name="Devillers H."/>
            <person name="Durrens P."/>
            <person name="Sherman D.J."/>
            <person name="Nicaud J.-M."/>
            <person name="Neuveglise C."/>
        </authorList>
    </citation>
    <scope>NUCLEOTIDE SEQUENCE</scope>
    <source>
        <strain evidence="2">CECT1137</strain>
    </source>
</reference>